<feature type="domain" description="HTH lysR-type" evidence="5">
    <location>
        <begin position="1"/>
        <end position="58"/>
    </location>
</feature>
<dbReference type="InterPro" id="IPR005119">
    <property type="entry name" value="LysR_subst-bd"/>
</dbReference>
<evidence type="ECO:0000256" key="1">
    <source>
        <dbReference type="ARBA" id="ARBA00009437"/>
    </source>
</evidence>
<dbReference type="InterPro" id="IPR036388">
    <property type="entry name" value="WH-like_DNA-bd_sf"/>
</dbReference>
<evidence type="ECO:0000313" key="6">
    <source>
        <dbReference type="EMBL" id="POR46296.1"/>
    </source>
</evidence>
<protein>
    <submittedName>
        <fullName evidence="6">LysR family hca operon transcriptional activator</fullName>
    </submittedName>
</protein>
<dbReference type="Gene3D" id="1.10.10.10">
    <property type="entry name" value="Winged helix-like DNA-binding domain superfamily/Winged helix DNA-binding domain"/>
    <property type="match status" value="1"/>
</dbReference>
<dbReference type="NCBIfam" id="NF007385">
    <property type="entry name" value="PRK09906.1"/>
    <property type="match status" value="1"/>
</dbReference>
<dbReference type="Gene3D" id="3.40.190.10">
    <property type="entry name" value="Periplasmic binding protein-like II"/>
    <property type="match status" value="2"/>
</dbReference>
<dbReference type="InterPro" id="IPR036390">
    <property type="entry name" value="WH_DNA-bd_sf"/>
</dbReference>
<dbReference type="PROSITE" id="PS50931">
    <property type="entry name" value="HTH_LYSR"/>
    <property type="match status" value="1"/>
</dbReference>
<reference evidence="6 7" key="1">
    <citation type="submission" date="2018-01" db="EMBL/GenBank/DDBJ databases">
        <title>Genomic Encyclopedia of Type Strains, Phase III (KMG-III): the genomes of soil and plant-associated and newly described type strains.</title>
        <authorList>
            <person name="Whitman W."/>
        </authorList>
    </citation>
    <scope>NUCLEOTIDE SEQUENCE [LARGE SCALE GENOMIC DNA]</scope>
    <source>
        <strain evidence="6 7">JCM 18070</strain>
    </source>
</reference>
<dbReference type="GO" id="GO:0003700">
    <property type="term" value="F:DNA-binding transcription factor activity"/>
    <property type="evidence" value="ECO:0007669"/>
    <property type="project" value="InterPro"/>
</dbReference>
<accession>A0A2S4LV22</accession>
<evidence type="ECO:0000256" key="4">
    <source>
        <dbReference type="ARBA" id="ARBA00023163"/>
    </source>
</evidence>
<dbReference type="Pfam" id="PF00126">
    <property type="entry name" value="HTH_1"/>
    <property type="match status" value="1"/>
</dbReference>
<keyword evidence="4" id="KW-0804">Transcription</keyword>
<evidence type="ECO:0000313" key="7">
    <source>
        <dbReference type="Proteomes" id="UP000237381"/>
    </source>
</evidence>
<comment type="similarity">
    <text evidence="1">Belongs to the LysR transcriptional regulatory family.</text>
</comment>
<dbReference type="GO" id="GO:0032993">
    <property type="term" value="C:protein-DNA complex"/>
    <property type="evidence" value="ECO:0007669"/>
    <property type="project" value="TreeGrafter"/>
</dbReference>
<dbReference type="PRINTS" id="PR00039">
    <property type="entry name" value="HTHLYSR"/>
</dbReference>
<dbReference type="PANTHER" id="PTHR30346">
    <property type="entry name" value="TRANSCRIPTIONAL DUAL REGULATOR HCAR-RELATED"/>
    <property type="match status" value="1"/>
</dbReference>
<organism evidence="6 7">
    <name type="scientific">Paraburkholderia eburnea</name>
    <dbReference type="NCBI Taxonomy" id="1189126"/>
    <lineage>
        <taxon>Bacteria</taxon>
        <taxon>Pseudomonadati</taxon>
        <taxon>Pseudomonadota</taxon>
        <taxon>Betaproteobacteria</taxon>
        <taxon>Burkholderiales</taxon>
        <taxon>Burkholderiaceae</taxon>
        <taxon>Paraburkholderia</taxon>
    </lineage>
</organism>
<dbReference type="AlphaFoldDB" id="A0A2S4LV22"/>
<proteinExistence type="inferred from homology"/>
<dbReference type="Proteomes" id="UP000237381">
    <property type="component" value="Unassembled WGS sequence"/>
</dbReference>
<evidence type="ECO:0000259" key="5">
    <source>
        <dbReference type="PROSITE" id="PS50931"/>
    </source>
</evidence>
<gene>
    <name evidence="6" type="ORF">B0G62_12514</name>
</gene>
<dbReference type="SUPFAM" id="SSF46785">
    <property type="entry name" value="Winged helix' DNA-binding domain"/>
    <property type="match status" value="1"/>
</dbReference>
<dbReference type="SUPFAM" id="SSF53850">
    <property type="entry name" value="Periplasmic binding protein-like II"/>
    <property type="match status" value="1"/>
</dbReference>
<keyword evidence="2" id="KW-0805">Transcription regulation</keyword>
<dbReference type="EMBL" id="PQGA01000025">
    <property type="protein sequence ID" value="POR46296.1"/>
    <property type="molecule type" value="Genomic_DNA"/>
</dbReference>
<dbReference type="PANTHER" id="PTHR30346:SF0">
    <property type="entry name" value="HCA OPERON TRANSCRIPTIONAL ACTIVATOR HCAR"/>
    <property type="match status" value="1"/>
</dbReference>
<name>A0A2S4LV22_9BURK</name>
<dbReference type="GO" id="GO:0003677">
    <property type="term" value="F:DNA binding"/>
    <property type="evidence" value="ECO:0007669"/>
    <property type="project" value="UniProtKB-KW"/>
</dbReference>
<dbReference type="FunFam" id="1.10.10.10:FF:000001">
    <property type="entry name" value="LysR family transcriptional regulator"/>
    <property type="match status" value="1"/>
</dbReference>
<evidence type="ECO:0000256" key="3">
    <source>
        <dbReference type="ARBA" id="ARBA00023125"/>
    </source>
</evidence>
<dbReference type="RefSeq" id="WP_103707346.1">
    <property type="nucleotide sequence ID" value="NZ_PQGA01000025.1"/>
</dbReference>
<evidence type="ECO:0000256" key="2">
    <source>
        <dbReference type="ARBA" id="ARBA00023015"/>
    </source>
</evidence>
<keyword evidence="7" id="KW-1185">Reference proteome</keyword>
<dbReference type="InterPro" id="IPR000847">
    <property type="entry name" value="LysR_HTH_N"/>
</dbReference>
<dbReference type="Pfam" id="PF03466">
    <property type="entry name" value="LysR_substrate"/>
    <property type="match status" value="1"/>
</dbReference>
<comment type="caution">
    <text evidence="6">The sequence shown here is derived from an EMBL/GenBank/DDBJ whole genome shotgun (WGS) entry which is preliminary data.</text>
</comment>
<dbReference type="OrthoDB" id="9157176at2"/>
<keyword evidence="3" id="KW-0238">DNA-binding</keyword>
<sequence>MELRHLRYFVTVADELSFSRAAALLHTAQPSLSQQIKSLEDELGVRLLNRSNRTVELTEAGAVFLAEARVILAQTGRAISRTRNVAARKEWIVSIGFVPAAEVRMFPLLLPELKVSAPQLDVQLHSLPTLQQEAALLAEEIDVAFMREPVHSAELTSEIVLTEPLVVLLPSAHPLAKLPRIAPDKLNDQHFVGSDPRFSGKLHDLVETYFAAHGVRRNVVQLASNVLLNLNLVAMGLGYSLLPAYVSAMTSDLVCCRPLDGASPLIDLLMVYRSANRSSALDHLVASVRTFASRPFRDRARNEGAPG</sequence>